<protein>
    <submittedName>
        <fullName evidence="4">ABC transporter substrate-binding protein</fullName>
    </submittedName>
</protein>
<keyword evidence="1 2" id="KW-0732">Signal</keyword>
<evidence type="ECO:0000256" key="2">
    <source>
        <dbReference type="SAM" id="SignalP"/>
    </source>
</evidence>
<evidence type="ECO:0000313" key="5">
    <source>
        <dbReference type="Proteomes" id="UP000694257"/>
    </source>
</evidence>
<dbReference type="PANTHER" id="PTHR47235">
    <property type="entry name" value="BLR6548 PROTEIN"/>
    <property type="match status" value="1"/>
</dbReference>
<gene>
    <name evidence="4" type="ORF">KV110_08280</name>
</gene>
<reference evidence="4 5" key="1">
    <citation type="submission" date="2021-07" db="EMBL/GenBank/DDBJ databases">
        <title>Whole Genome Sequence of Nocardia Iowensis.</title>
        <authorList>
            <person name="Lamm A."/>
            <person name="Collins-Fairclough A.M."/>
            <person name="Bunk B."/>
            <person name="Sproer C."/>
        </authorList>
    </citation>
    <scope>NUCLEOTIDE SEQUENCE [LARGE SCALE GENOMIC DNA]</scope>
    <source>
        <strain evidence="4 5">NRRL 5646</strain>
    </source>
</reference>
<keyword evidence="5" id="KW-1185">Reference proteome</keyword>
<evidence type="ECO:0000259" key="3">
    <source>
        <dbReference type="Pfam" id="PF13458"/>
    </source>
</evidence>
<feature type="chain" id="PRO_5046602463" evidence="2">
    <location>
        <begin position="24"/>
        <end position="435"/>
    </location>
</feature>
<dbReference type="RefSeq" id="WP_218474845.1">
    <property type="nucleotide sequence ID" value="NZ_BAABJN010000001.1"/>
</dbReference>
<evidence type="ECO:0000256" key="1">
    <source>
        <dbReference type="ARBA" id="ARBA00022729"/>
    </source>
</evidence>
<proteinExistence type="predicted"/>
<accession>A0ABX8RXG5</accession>
<dbReference type="PANTHER" id="PTHR47235:SF1">
    <property type="entry name" value="BLR6548 PROTEIN"/>
    <property type="match status" value="1"/>
</dbReference>
<dbReference type="Proteomes" id="UP000694257">
    <property type="component" value="Chromosome"/>
</dbReference>
<sequence>MNGSRRVMRTGWAALGAATIVLAAACSASTGGGPGTGGDGEFAVGPGIDPANKTITVGEISILSGPAGVIGKPLTAGLSTYLNAVNDSGGIDGWKIKTDIQDSKYSAALSAQLFATMSSNVAVIAQSLGSPTTHAFDAKAAADNIVVGTAAQDSTFVTKPNNAVIGTPYAAEAANSVAHIAKQKPGAKVAIFYQNDAFGADGKRGYDAAVAAGGLENVEEVTYTAESTTPNFTSQVQQLRDSGAEYVFVVATPQPTSTLIKTAASSGFKPQWVLQSPAWSEFLMSSTGTPAGTPTDAAAVLTGAWVGGYTALWGDRSVPGMAIFLERTTKYAPDQAPSTQYLYGYCMARMITAILQKAIANKDLTRAGIMDAKLHLGKVGFDGLMPDAHYRPDLGPASRQSTLYRVDPAATGNGYLTSMTPFTESEAAKSLRLGG</sequence>
<dbReference type="InterPro" id="IPR028081">
    <property type="entry name" value="Leu-bd"/>
</dbReference>
<name>A0ABX8RXG5_NOCIO</name>
<evidence type="ECO:0000313" key="4">
    <source>
        <dbReference type="EMBL" id="QXN93090.1"/>
    </source>
</evidence>
<dbReference type="PROSITE" id="PS51257">
    <property type="entry name" value="PROKAR_LIPOPROTEIN"/>
    <property type="match status" value="1"/>
</dbReference>
<feature type="signal peptide" evidence="2">
    <location>
        <begin position="1"/>
        <end position="23"/>
    </location>
</feature>
<organism evidence="4 5">
    <name type="scientific">Nocardia iowensis</name>
    <dbReference type="NCBI Taxonomy" id="204891"/>
    <lineage>
        <taxon>Bacteria</taxon>
        <taxon>Bacillati</taxon>
        <taxon>Actinomycetota</taxon>
        <taxon>Actinomycetes</taxon>
        <taxon>Mycobacteriales</taxon>
        <taxon>Nocardiaceae</taxon>
        <taxon>Nocardia</taxon>
    </lineage>
</organism>
<dbReference type="Pfam" id="PF13458">
    <property type="entry name" value="Peripla_BP_6"/>
    <property type="match status" value="1"/>
</dbReference>
<feature type="domain" description="Leucine-binding protein" evidence="3">
    <location>
        <begin position="54"/>
        <end position="407"/>
    </location>
</feature>
<dbReference type="EMBL" id="CP078145">
    <property type="protein sequence ID" value="QXN93090.1"/>
    <property type="molecule type" value="Genomic_DNA"/>
</dbReference>